<dbReference type="InterPro" id="IPR034325">
    <property type="entry name" value="S-100_dom"/>
</dbReference>
<dbReference type="GO" id="GO:0070062">
    <property type="term" value="C:extracellular exosome"/>
    <property type="evidence" value="ECO:0007669"/>
    <property type="project" value="TreeGrafter"/>
</dbReference>
<name>A0AA97L2W4_EUBMA</name>
<protein>
    <submittedName>
        <fullName evidence="4">Protein S100-A7-like</fullName>
    </submittedName>
</protein>
<dbReference type="PANTHER" id="PTHR11639:SF134">
    <property type="entry name" value="PROTEIN S100-A1-RELATED"/>
    <property type="match status" value="1"/>
</dbReference>
<dbReference type="GO" id="GO:0048306">
    <property type="term" value="F:calcium-dependent protein binding"/>
    <property type="evidence" value="ECO:0007669"/>
    <property type="project" value="TreeGrafter"/>
</dbReference>
<dbReference type="AlphaFoldDB" id="A0AA97L2W4"/>
<feature type="domain" description="EF-hand" evidence="2">
    <location>
        <begin position="73"/>
        <end position="108"/>
    </location>
</feature>
<dbReference type="SUPFAM" id="SSF47473">
    <property type="entry name" value="EF-hand"/>
    <property type="match status" value="1"/>
</dbReference>
<evidence type="ECO:0000256" key="1">
    <source>
        <dbReference type="ARBA" id="ARBA00007323"/>
    </source>
</evidence>
<dbReference type="SMART" id="SM01394">
    <property type="entry name" value="S_100"/>
    <property type="match status" value="1"/>
</dbReference>
<reference evidence="4" key="1">
    <citation type="submission" date="2025-08" db="UniProtKB">
        <authorList>
            <consortium name="RefSeq"/>
        </authorList>
    </citation>
    <scope>IDENTIFICATION</scope>
    <source>
        <tissue evidence="4">Blood</tissue>
    </source>
</reference>
<dbReference type="InterPro" id="IPR011992">
    <property type="entry name" value="EF-hand-dom_pair"/>
</dbReference>
<dbReference type="Proteomes" id="UP001190640">
    <property type="component" value="Chromosome 1"/>
</dbReference>
<dbReference type="GO" id="GO:0046914">
    <property type="term" value="F:transition metal ion binding"/>
    <property type="evidence" value="ECO:0007669"/>
    <property type="project" value="InterPro"/>
</dbReference>
<dbReference type="GO" id="GO:0005737">
    <property type="term" value="C:cytoplasm"/>
    <property type="evidence" value="ECO:0007669"/>
    <property type="project" value="TreeGrafter"/>
</dbReference>
<dbReference type="PANTHER" id="PTHR11639">
    <property type="entry name" value="S100 CALCIUM-BINDING PROTEIN"/>
    <property type="match status" value="1"/>
</dbReference>
<dbReference type="CDD" id="cd00213">
    <property type="entry name" value="S-100"/>
    <property type="match status" value="1"/>
</dbReference>
<dbReference type="GO" id="GO:0005509">
    <property type="term" value="F:calcium ion binding"/>
    <property type="evidence" value="ECO:0007669"/>
    <property type="project" value="InterPro"/>
</dbReference>
<evidence type="ECO:0000259" key="2">
    <source>
        <dbReference type="PROSITE" id="PS50222"/>
    </source>
</evidence>
<organism evidence="3 4">
    <name type="scientific">Eublepharis macularius</name>
    <name type="common">Leopard gecko</name>
    <name type="synonym">Cyrtodactylus macularius</name>
    <dbReference type="NCBI Taxonomy" id="481883"/>
    <lineage>
        <taxon>Eukaryota</taxon>
        <taxon>Metazoa</taxon>
        <taxon>Chordata</taxon>
        <taxon>Craniata</taxon>
        <taxon>Vertebrata</taxon>
        <taxon>Euteleostomi</taxon>
        <taxon>Lepidosauria</taxon>
        <taxon>Squamata</taxon>
        <taxon>Bifurcata</taxon>
        <taxon>Gekkota</taxon>
        <taxon>Eublepharidae</taxon>
        <taxon>Eublepharinae</taxon>
        <taxon>Eublepharis</taxon>
    </lineage>
</organism>
<dbReference type="RefSeq" id="XP_054840304.1">
    <property type="nucleotide sequence ID" value="XM_054984329.1"/>
</dbReference>
<proteinExistence type="inferred from homology"/>
<dbReference type="Pfam" id="PF01023">
    <property type="entry name" value="S_100"/>
    <property type="match status" value="1"/>
</dbReference>
<dbReference type="KEGG" id="emc:129333003"/>
<dbReference type="GeneID" id="129333003"/>
<dbReference type="Gene3D" id="1.10.238.10">
    <property type="entry name" value="EF-hand"/>
    <property type="match status" value="1"/>
</dbReference>
<dbReference type="GO" id="GO:0043542">
    <property type="term" value="P:endothelial cell migration"/>
    <property type="evidence" value="ECO:0007669"/>
    <property type="project" value="TreeGrafter"/>
</dbReference>
<gene>
    <name evidence="4" type="primary">LOC129333003</name>
</gene>
<accession>A0AA97L2W4</accession>
<sequence length="124" mass="14058">MAAPAAHHHHHPHETPSSGCLPDCTLETALKIIIDVYHQYAPREGKDDYLSLKDLTELLKCQAPTFLAACNRSRPEYIPWLFKQADVDSNRNLTFEETIRIIGLLADDAHRISHDEDRCGPDKD</sequence>
<comment type="similarity">
    <text evidence="1">Belongs to the S-100 family.</text>
</comment>
<keyword evidence="3" id="KW-1185">Reference proteome</keyword>
<evidence type="ECO:0000313" key="4">
    <source>
        <dbReference type="RefSeq" id="XP_054840304.1"/>
    </source>
</evidence>
<dbReference type="InterPro" id="IPR013787">
    <property type="entry name" value="S100_Ca-bd_sub"/>
</dbReference>
<dbReference type="InterPro" id="IPR002048">
    <property type="entry name" value="EF_hand_dom"/>
</dbReference>
<evidence type="ECO:0000313" key="3">
    <source>
        <dbReference type="Proteomes" id="UP001190640"/>
    </source>
</evidence>
<dbReference type="PROSITE" id="PS50222">
    <property type="entry name" value="EF_HAND_2"/>
    <property type="match status" value="1"/>
</dbReference>